<evidence type="ECO:0000313" key="2">
    <source>
        <dbReference type="EMBL" id="GAA2100653.1"/>
    </source>
</evidence>
<dbReference type="RefSeq" id="WP_344337365.1">
    <property type="nucleotide sequence ID" value="NZ_BAAAPZ010000008.1"/>
</dbReference>
<dbReference type="SUPFAM" id="SSF56801">
    <property type="entry name" value="Acetyl-CoA synthetase-like"/>
    <property type="match status" value="1"/>
</dbReference>
<dbReference type="Pfam" id="PF00501">
    <property type="entry name" value="AMP-binding"/>
    <property type="match status" value="1"/>
</dbReference>
<reference evidence="3" key="1">
    <citation type="journal article" date="2019" name="Int. J. Syst. Evol. Microbiol.">
        <title>The Global Catalogue of Microorganisms (GCM) 10K type strain sequencing project: providing services to taxonomists for standard genome sequencing and annotation.</title>
        <authorList>
            <consortium name="The Broad Institute Genomics Platform"/>
            <consortium name="The Broad Institute Genome Sequencing Center for Infectious Disease"/>
            <person name="Wu L."/>
            <person name="Ma J."/>
        </authorList>
    </citation>
    <scope>NUCLEOTIDE SEQUENCE [LARGE SCALE GENOMIC DNA]</scope>
    <source>
        <strain evidence="3">JCM 15900</strain>
    </source>
</reference>
<dbReference type="InterPro" id="IPR045851">
    <property type="entry name" value="AMP-bd_C_sf"/>
</dbReference>
<name>A0ABP5IHL1_9MICO</name>
<dbReference type="Proteomes" id="UP001500984">
    <property type="component" value="Unassembled WGS sequence"/>
</dbReference>
<dbReference type="PANTHER" id="PTHR43845:SF1">
    <property type="entry name" value="BLR5969 PROTEIN"/>
    <property type="match status" value="1"/>
</dbReference>
<evidence type="ECO:0000259" key="1">
    <source>
        <dbReference type="Pfam" id="PF00501"/>
    </source>
</evidence>
<proteinExistence type="predicted"/>
<feature type="domain" description="AMP-dependent synthetase/ligase" evidence="1">
    <location>
        <begin position="126"/>
        <end position="259"/>
    </location>
</feature>
<keyword evidence="3" id="KW-1185">Reference proteome</keyword>
<comment type="caution">
    <text evidence="2">The sequence shown here is derived from an EMBL/GenBank/DDBJ whole genome shotgun (WGS) entry which is preliminary data.</text>
</comment>
<dbReference type="Gene3D" id="3.40.50.12780">
    <property type="entry name" value="N-terminal domain of ligase-like"/>
    <property type="match status" value="1"/>
</dbReference>
<evidence type="ECO:0000313" key="3">
    <source>
        <dbReference type="Proteomes" id="UP001500984"/>
    </source>
</evidence>
<dbReference type="Gene3D" id="3.30.300.30">
    <property type="match status" value="1"/>
</dbReference>
<dbReference type="EMBL" id="BAAAPZ010000008">
    <property type="protein sequence ID" value="GAA2100653.1"/>
    <property type="molecule type" value="Genomic_DNA"/>
</dbReference>
<sequence length="399" mass="42234">MHVDHAAATTGDFASAFARAAADPGLRARLDAAGVRTEEVRSPADLDALPVQSKDEMVAQRSHVLSGPAPARIFQSPGPIYEAQPAGEDPWRWGEALASAGMRAGDVVINCFGYHLSPAGAMFDEAITAFGATVVPAGIGSQQLQVDAIRDLQVRGYVGLPSYLKALIDLHLSTGGTEEDFPVEFALVTAEPLPPSLRAELERCVPIVRMAYGSAEAGLISYEDGEGPGMVQGAGIVVAVCGIGTGEPLDAGEGEVVVSLVREMAPLVRFGTGDLSAWVLDDSGAPMTDSAGRRRLVGVLGRVGQAVKVRGMFLHPAQIRTVVSSLPRVAALRFVIDREQHRDAVVCEAVPAAGDAESAEAVLAEVAERIRTQLRFRAEVRAVEAWEGDELIVDRRTWD</sequence>
<dbReference type="InterPro" id="IPR042099">
    <property type="entry name" value="ANL_N_sf"/>
</dbReference>
<organism evidence="2 3">
    <name type="scientific">Brevibacterium salitolerans</name>
    <dbReference type="NCBI Taxonomy" id="1403566"/>
    <lineage>
        <taxon>Bacteria</taxon>
        <taxon>Bacillati</taxon>
        <taxon>Actinomycetota</taxon>
        <taxon>Actinomycetes</taxon>
        <taxon>Micrococcales</taxon>
        <taxon>Brevibacteriaceae</taxon>
        <taxon>Brevibacterium</taxon>
    </lineage>
</organism>
<gene>
    <name evidence="2" type="ORF">GCM10009823_23140</name>
</gene>
<protein>
    <submittedName>
        <fullName evidence="2">AMP-binding protein</fullName>
    </submittedName>
</protein>
<accession>A0ABP5IHL1</accession>
<dbReference type="InterPro" id="IPR000873">
    <property type="entry name" value="AMP-dep_synth/lig_dom"/>
</dbReference>
<dbReference type="PANTHER" id="PTHR43845">
    <property type="entry name" value="BLR5969 PROTEIN"/>
    <property type="match status" value="1"/>
</dbReference>